<dbReference type="PROSITE" id="PS00108">
    <property type="entry name" value="PROTEIN_KINASE_ST"/>
    <property type="match status" value="1"/>
</dbReference>
<proteinExistence type="predicted"/>
<dbReference type="Pfam" id="PF23180">
    <property type="entry name" value="ALE2_N"/>
    <property type="match status" value="1"/>
</dbReference>
<evidence type="ECO:0000256" key="4">
    <source>
        <dbReference type="ARBA" id="ARBA00022777"/>
    </source>
</evidence>
<evidence type="ECO:0000259" key="9">
    <source>
        <dbReference type="PROSITE" id="PS50011"/>
    </source>
</evidence>
<feature type="domain" description="Protein kinase" evidence="9">
    <location>
        <begin position="563"/>
        <end position="839"/>
    </location>
</feature>
<keyword evidence="1" id="KW-0723">Serine/threonine-protein kinase</keyword>
<keyword evidence="4" id="KW-0418">Kinase</keyword>
<keyword evidence="11" id="KW-1185">Reference proteome</keyword>
<dbReference type="PROSITE" id="PS50011">
    <property type="entry name" value="PROTEIN_KINASE_DOM"/>
    <property type="match status" value="1"/>
</dbReference>
<dbReference type="Gramene" id="ORUFI01G31490.3">
    <property type="protein sequence ID" value="ORUFI01G31490.3"/>
    <property type="gene ID" value="ORUFI01G31490"/>
</dbReference>
<dbReference type="InterPro" id="IPR008271">
    <property type="entry name" value="Ser/Thr_kinase_AS"/>
</dbReference>
<dbReference type="FunFam" id="3.30.200.20:FF:000146">
    <property type="entry name" value="receptor-like serine/threonine-protein kinase ALE2"/>
    <property type="match status" value="1"/>
</dbReference>
<evidence type="ECO:0000256" key="8">
    <source>
        <dbReference type="SAM" id="Phobius"/>
    </source>
</evidence>
<dbReference type="InterPro" id="IPR001245">
    <property type="entry name" value="Ser-Thr/Tyr_kinase_cat_dom"/>
</dbReference>
<evidence type="ECO:0000256" key="7">
    <source>
        <dbReference type="SAM" id="MobiDB-lite"/>
    </source>
</evidence>
<evidence type="ECO:0000256" key="1">
    <source>
        <dbReference type="ARBA" id="ARBA00022527"/>
    </source>
</evidence>
<reference evidence="10" key="2">
    <citation type="submission" date="2015-06" db="UniProtKB">
        <authorList>
            <consortium name="EnsemblPlants"/>
        </authorList>
    </citation>
    <scope>IDENTIFICATION</scope>
</reference>
<evidence type="ECO:0000256" key="6">
    <source>
        <dbReference type="PROSITE-ProRule" id="PRU10141"/>
    </source>
</evidence>
<dbReference type="EnsemblPlants" id="ORUFI01G31490.3">
    <property type="protein sequence ID" value="ORUFI01G31490.3"/>
    <property type="gene ID" value="ORUFI01G31490"/>
</dbReference>
<feature type="transmembrane region" description="Helical" evidence="8">
    <location>
        <begin position="12"/>
        <end position="33"/>
    </location>
</feature>
<reference evidence="11" key="1">
    <citation type="submission" date="2013-06" db="EMBL/GenBank/DDBJ databases">
        <authorList>
            <person name="Zhao Q."/>
        </authorList>
    </citation>
    <scope>NUCLEOTIDE SEQUENCE</scope>
    <source>
        <strain evidence="11">cv. W1943</strain>
    </source>
</reference>
<feature type="region of interest" description="Disordered" evidence="7">
    <location>
        <begin position="505"/>
        <end position="524"/>
    </location>
</feature>
<dbReference type="PANTHER" id="PTHR47989:SF45">
    <property type="entry name" value="OS01G0709500 PROTEIN"/>
    <property type="match status" value="1"/>
</dbReference>
<evidence type="ECO:0000313" key="11">
    <source>
        <dbReference type="Proteomes" id="UP000008022"/>
    </source>
</evidence>
<keyword evidence="8" id="KW-0472">Membrane</keyword>
<dbReference type="Gene3D" id="1.10.510.10">
    <property type="entry name" value="Transferase(Phosphotransferase) domain 1"/>
    <property type="match status" value="1"/>
</dbReference>
<keyword evidence="8" id="KW-1133">Transmembrane helix</keyword>
<evidence type="ECO:0000313" key="10">
    <source>
        <dbReference type="EnsemblPlants" id="ORUFI01G31490.3"/>
    </source>
</evidence>
<feature type="region of interest" description="Disordered" evidence="7">
    <location>
        <begin position="149"/>
        <end position="302"/>
    </location>
</feature>
<accession>A0A0E0N1H9</accession>
<keyword evidence="5 6" id="KW-0067">ATP-binding</keyword>
<keyword evidence="8" id="KW-0812">Transmembrane</keyword>
<dbReference type="InterPro" id="IPR011009">
    <property type="entry name" value="Kinase-like_dom_sf"/>
</dbReference>
<evidence type="ECO:0000256" key="2">
    <source>
        <dbReference type="ARBA" id="ARBA00022679"/>
    </source>
</evidence>
<dbReference type="PROSITE" id="PS00107">
    <property type="entry name" value="PROTEIN_KINASE_ATP"/>
    <property type="match status" value="1"/>
</dbReference>
<evidence type="ECO:0000256" key="3">
    <source>
        <dbReference type="ARBA" id="ARBA00022741"/>
    </source>
</evidence>
<dbReference type="HOGENOM" id="CLU_000288_24_0_1"/>
<dbReference type="Proteomes" id="UP000008022">
    <property type="component" value="Unassembled WGS sequence"/>
</dbReference>
<keyword evidence="3 6" id="KW-0547">Nucleotide-binding</keyword>
<dbReference type="FunFam" id="1.10.510.10:FF:000051">
    <property type="entry name" value="Receptor-like serine/threonine-protein kinase ALE2"/>
    <property type="match status" value="1"/>
</dbReference>
<dbReference type="GO" id="GO:0004674">
    <property type="term" value="F:protein serine/threonine kinase activity"/>
    <property type="evidence" value="ECO:0007669"/>
    <property type="project" value="UniProtKB-KW"/>
</dbReference>
<dbReference type="InterPro" id="IPR057597">
    <property type="entry name" value="ALE2_N"/>
</dbReference>
<dbReference type="InterPro" id="IPR000719">
    <property type="entry name" value="Prot_kinase_dom"/>
</dbReference>
<feature type="region of interest" description="Disordered" evidence="7">
    <location>
        <begin position="904"/>
        <end position="938"/>
    </location>
</feature>
<protein>
    <recommendedName>
        <fullName evidence="9">Protein kinase domain-containing protein</fullName>
    </recommendedName>
</protein>
<organism evidence="10 11">
    <name type="scientific">Oryza rufipogon</name>
    <name type="common">Brownbeard rice</name>
    <name type="synonym">Asian wild rice</name>
    <dbReference type="NCBI Taxonomy" id="4529"/>
    <lineage>
        <taxon>Eukaryota</taxon>
        <taxon>Viridiplantae</taxon>
        <taxon>Streptophyta</taxon>
        <taxon>Embryophyta</taxon>
        <taxon>Tracheophyta</taxon>
        <taxon>Spermatophyta</taxon>
        <taxon>Magnoliopsida</taxon>
        <taxon>Liliopsida</taxon>
        <taxon>Poales</taxon>
        <taxon>Poaceae</taxon>
        <taxon>BOP clade</taxon>
        <taxon>Oryzoideae</taxon>
        <taxon>Oryzeae</taxon>
        <taxon>Oryzinae</taxon>
        <taxon>Oryza</taxon>
    </lineage>
</organism>
<name>A0A0E0N1H9_ORYRU</name>
<dbReference type="Gene3D" id="3.30.200.20">
    <property type="entry name" value="Phosphorylase Kinase, domain 1"/>
    <property type="match status" value="1"/>
</dbReference>
<dbReference type="CDD" id="cd14066">
    <property type="entry name" value="STKc_IRAK"/>
    <property type="match status" value="1"/>
</dbReference>
<dbReference type="SUPFAM" id="SSF56112">
    <property type="entry name" value="Protein kinase-like (PK-like)"/>
    <property type="match status" value="1"/>
</dbReference>
<dbReference type="AlphaFoldDB" id="A0A0E0N1H9"/>
<feature type="binding site" evidence="6">
    <location>
        <position position="591"/>
    </location>
    <ligand>
        <name>ATP</name>
        <dbReference type="ChEBI" id="CHEBI:30616"/>
    </ligand>
</feature>
<dbReference type="PANTHER" id="PTHR47989">
    <property type="entry name" value="OS01G0750732 PROTEIN"/>
    <property type="match status" value="1"/>
</dbReference>
<feature type="transmembrane region" description="Helical" evidence="8">
    <location>
        <begin position="472"/>
        <end position="494"/>
    </location>
</feature>
<sequence>MGRRGGGGRAGGAWIGGCVLALAATLVVCVLVIRGAGGLKQYHAPAFARKILLSITSGHPQDNLNIVLHPSQLQTPRLQSLGLNVKPPAATSRRVNVQQELYAPSPTISHRGPAVSPASIIHPTNHGKAHGVPIAAHSKERHHHSMLVNNTHGNTHAGPVVAPPKGRHHHSLPVNNTRVKGPAYSPSNSPSIHRKHDIPVAAPPKQHSSNLPPSHHRPHKADNASATKHGRSGLHHSPAPAPVGLPPSEGNARGNPAYAPRHPHEYHSPSNSPEPGLPPVNPPDSHAFKKPKSLAPAPQSFPPPPPNCMALNCQDPLTNSLPGTTCLCVWPIKVELRLGIALYTFFALVSELAQDIASGVLMKQSQVRVMGANAATEDPEKTVVLIDLVPLGEKFDKATALLVFERFWHKQVNINSMHFGNYDVLYVTYQGLPPSPPTAPRMNNGLSNVNDPRLHPLAVDVGNHRETKSRGIIVIIVLSSVFAFILCSGAALVICFKIRNRNHLTEESPMPPKPAGPGSAVVGSRLGSRPISASPSFSSSIVTYKGTAKTFSLIEMERATQRFDNSRIIGEGGFGRVYEGILEDGERVAVKILKRDDQQVTREFLAELEMLSRLHHRNLVKLIGICTEEHIRCLVYELVPNGSVESHLHGSDKGTAPLDWDARLKIALGAARALAYLHEDSSPRVIHRDFKSSNILLEHDFTPKVSDFGLARTAIGEGNEHISTRVMGTFGYVAPEYAMTGHLLVKSDVYSYGVVLLELLTGRKPVDILRPPGQENLVAWACPFLTSRDGLETIIDPSLGNSILFDSIAKVAAIASMCVQPEVDQRPFMGEVVQALKLVCDEGSEFNESRSFSQDLHIQDSGIISRASLDVDVEPVVSAELFNASAHYDTLDASGSFRRYSSSGPLRVGRTGHNRERGLSTGSSSEHCGTQRFRIDSE</sequence>
<evidence type="ECO:0000256" key="5">
    <source>
        <dbReference type="ARBA" id="ARBA00022840"/>
    </source>
</evidence>
<dbReference type="GO" id="GO:0005524">
    <property type="term" value="F:ATP binding"/>
    <property type="evidence" value="ECO:0007669"/>
    <property type="project" value="UniProtKB-UniRule"/>
</dbReference>
<keyword evidence="2" id="KW-0808">Transferase</keyword>
<dbReference type="Pfam" id="PF07714">
    <property type="entry name" value="PK_Tyr_Ser-Thr"/>
    <property type="match status" value="1"/>
</dbReference>
<dbReference type="InterPro" id="IPR017441">
    <property type="entry name" value="Protein_kinase_ATP_BS"/>
</dbReference>